<organism evidence="1 2">
    <name type="scientific">Clohesyomyces aquaticus</name>
    <dbReference type="NCBI Taxonomy" id="1231657"/>
    <lineage>
        <taxon>Eukaryota</taxon>
        <taxon>Fungi</taxon>
        <taxon>Dikarya</taxon>
        <taxon>Ascomycota</taxon>
        <taxon>Pezizomycotina</taxon>
        <taxon>Dothideomycetes</taxon>
        <taxon>Pleosporomycetidae</taxon>
        <taxon>Pleosporales</taxon>
        <taxon>Lindgomycetaceae</taxon>
        <taxon>Clohesyomyces</taxon>
    </lineage>
</organism>
<evidence type="ECO:0000313" key="1">
    <source>
        <dbReference type="EMBL" id="ORY03035.1"/>
    </source>
</evidence>
<sequence length="449" mass="49411">MLDIATGKICQWCKNAGNGMHDLNMCNEPKKFGAQVLQGIMRSYDGLKWCWHCSSEDHLTRACDRPVAALGKSRWETKINGVIDEWVSSSPPAPHEYTNHDEDTDLEMVANMPVAGFKAPEAGDYPWCIYCEDFGHHSGQKKSENGLKLPCDFAEFMRRCPTRHQTLIKRPNPAFTTSGSQVAFGIPGGGAGDIIYKPCTACTRPLDFPRQTGKWGFTKQCPTCSIPNHHNSSLITSSSAAESALQLNAEIIKLLVENGTLPKSANRARVARLKDEDLYKKRPSSDLMVLHSSWPETTPVYTDLGKRRWSTDEPFFSPENIFNFPGNHQTYFPAIKIQLTPQHLAVQEDDTLDINCAGRMGLVPECGTCGTQGVVRDDEGDLIMCGVDKACTVGCGSGIPEWSKVYVGGGGGDRGRGVKCKCLELIGQKPSVRWVSPKGWGLMPVGKVW</sequence>
<dbReference type="OrthoDB" id="3789666at2759"/>
<protein>
    <submittedName>
        <fullName evidence="1">Uncharacterized protein</fullName>
    </submittedName>
</protein>
<accession>A0A1Y1YZQ8</accession>
<proteinExistence type="predicted"/>
<name>A0A1Y1YZQ8_9PLEO</name>
<comment type="caution">
    <text evidence="1">The sequence shown here is derived from an EMBL/GenBank/DDBJ whole genome shotgun (WGS) entry which is preliminary data.</text>
</comment>
<gene>
    <name evidence="1" type="ORF">BCR34DRAFT_573743</name>
</gene>
<keyword evidence="2" id="KW-1185">Reference proteome</keyword>
<dbReference type="EMBL" id="MCFA01000151">
    <property type="protein sequence ID" value="ORY03035.1"/>
    <property type="molecule type" value="Genomic_DNA"/>
</dbReference>
<evidence type="ECO:0000313" key="2">
    <source>
        <dbReference type="Proteomes" id="UP000193144"/>
    </source>
</evidence>
<dbReference type="AlphaFoldDB" id="A0A1Y1YZQ8"/>
<dbReference type="Proteomes" id="UP000193144">
    <property type="component" value="Unassembled WGS sequence"/>
</dbReference>
<reference evidence="1 2" key="1">
    <citation type="submission" date="2016-07" db="EMBL/GenBank/DDBJ databases">
        <title>Pervasive Adenine N6-methylation of Active Genes in Fungi.</title>
        <authorList>
            <consortium name="DOE Joint Genome Institute"/>
            <person name="Mondo S.J."/>
            <person name="Dannebaum R.O."/>
            <person name="Kuo R.C."/>
            <person name="Labutti K."/>
            <person name="Haridas S."/>
            <person name="Kuo A."/>
            <person name="Salamov A."/>
            <person name="Ahrendt S.R."/>
            <person name="Lipzen A."/>
            <person name="Sullivan W."/>
            <person name="Andreopoulos W.B."/>
            <person name="Clum A."/>
            <person name="Lindquist E."/>
            <person name="Daum C."/>
            <person name="Ramamoorthy G.K."/>
            <person name="Gryganskyi A."/>
            <person name="Culley D."/>
            <person name="Magnuson J.K."/>
            <person name="James T.Y."/>
            <person name="O'Malley M.A."/>
            <person name="Stajich J.E."/>
            <person name="Spatafora J.W."/>
            <person name="Visel A."/>
            <person name="Grigoriev I.V."/>
        </authorList>
    </citation>
    <scope>NUCLEOTIDE SEQUENCE [LARGE SCALE GENOMIC DNA]</scope>
    <source>
        <strain evidence="1 2">CBS 115471</strain>
    </source>
</reference>